<keyword evidence="3" id="KW-1185">Reference proteome</keyword>
<reference evidence="1" key="3">
    <citation type="submission" date="2020-06" db="EMBL/GenBank/DDBJ databases">
        <title>Helianthus annuus Genome sequencing and assembly Release 2.</title>
        <authorList>
            <person name="Gouzy J."/>
            <person name="Langlade N."/>
            <person name="Munos S."/>
        </authorList>
    </citation>
    <scope>NUCLEOTIDE SEQUENCE</scope>
    <source>
        <tissue evidence="1">Leaves</tissue>
    </source>
</reference>
<organism evidence="2 3">
    <name type="scientific">Helianthus annuus</name>
    <name type="common">Common sunflower</name>
    <dbReference type="NCBI Taxonomy" id="4232"/>
    <lineage>
        <taxon>Eukaryota</taxon>
        <taxon>Viridiplantae</taxon>
        <taxon>Streptophyta</taxon>
        <taxon>Embryophyta</taxon>
        <taxon>Tracheophyta</taxon>
        <taxon>Spermatophyta</taxon>
        <taxon>Magnoliopsida</taxon>
        <taxon>eudicotyledons</taxon>
        <taxon>Gunneridae</taxon>
        <taxon>Pentapetalae</taxon>
        <taxon>asterids</taxon>
        <taxon>campanulids</taxon>
        <taxon>Asterales</taxon>
        <taxon>Asteraceae</taxon>
        <taxon>Asteroideae</taxon>
        <taxon>Heliantheae alliance</taxon>
        <taxon>Heliantheae</taxon>
        <taxon>Helianthus</taxon>
    </lineage>
</organism>
<evidence type="ECO:0000313" key="1">
    <source>
        <dbReference type="EMBL" id="KAF5800687.1"/>
    </source>
</evidence>
<reference evidence="2" key="2">
    <citation type="submission" date="2017-02" db="EMBL/GenBank/DDBJ databases">
        <title>Sunflower complete genome.</title>
        <authorList>
            <person name="Langlade N."/>
            <person name="Munos S."/>
        </authorList>
    </citation>
    <scope>NUCLEOTIDE SEQUENCE [LARGE SCALE GENOMIC DNA]</scope>
    <source>
        <tissue evidence="2">Leaves</tissue>
    </source>
</reference>
<dbReference type="InParanoid" id="A0A251UFE9"/>
<dbReference type="Proteomes" id="UP000215914">
    <property type="component" value="Chromosome 6"/>
</dbReference>
<gene>
    <name evidence="2" type="ORF">HannXRQ_Chr06g0164961</name>
    <name evidence="1" type="ORF">HanXRQr2_Chr06g0239551</name>
</gene>
<evidence type="ECO:0000313" key="3">
    <source>
        <dbReference type="Proteomes" id="UP000215914"/>
    </source>
</evidence>
<dbReference type="EMBL" id="MNCJ02000321">
    <property type="protein sequence ID" value="KAF5800687.1"/>
    <property type="molecule type" value="Genomic_DNA"/>
</dbReference>
<evidence type="ECO:0000313" key="2">
    <source>
        <dbReference type="EMBL" id="OTG21844.1"/>
    </source>
</evidence>
<reference evidence="1 3" key="1">
    <citation type="journal article" date="2017" name="Nature">
        <title>The sunflower genome provides insights into oil metabolism, flowering and Asterid evolution.</title>
        <authorList>
            <person name="Badouin H."/>
            <person name="Gouzy J."/>
            <person name="Grassa C.J."/>
            <person name="Murat F."/>
            <person name="Staton S.E."/>
            <person name="Cottret L."/>
            <person name="Lelandais-Briere C."/>
            <person name="Owens G.L."/>
            <person name="Carrere S."/>
            <person name="Mayjonade B."/>
            <person name="Legrand L."/>
            <person name="Gill N."/>
            <person name="Kane N.C."/>
            <person name="Bowers J.E."/>
            <person name="Hubner S."/>
            <person name="Bellec A."/>
            <person name="Berard A."/>
            <person name="Berges H."/>
            <person name="Blanchet N."/>
            <person name="Boniface M.C."/>
            <person name="Brunel D."/>
            <person name="Catrice O."/>
            <person name="Chaidir N."/>
            <person name="Claudel C."/>
            <person name="Donnadieu C."/>
            <person name="Faraut T."/>
            <person name="Fievet G."/>
            <person name="Helmstetter N."/>
            <person name="King M."/>
            <person name="Knapp S.J."/>
            <person name="Lai Z."/>
            <person name="Le Paslier M.C."/>
            <person name="Lippi Y."/>
            <person name="Lorenzon L."/>
            <person name="Mandel J.R."/>
            <person name="Marage G."/>
            <person name="Marchand G."/>
            <person name="Marquand E."/>
            <person name="Bret-Mestries E."/>
            <person name="Morien E."/>
            <person name="Nambeesan S."/>
            <person name="Nguyen T."/>
            <person name="Pegot-Espagnet P."/>
            <person name="Pouilly N."/>
            <person name="Raftis F."/>
            <person name="Sallet E."/>
            <person name="Schiex T."/>
            <person name="Thomas J."/>
            <person name="Vandecasteele C."/>
            <person name="Vares D."/>
            <person name="Vear F."/>
            <person name="Vautrin S."/>
            <person name="Crespi M."/>
            <person name="Mangin B."/>
            <person name="Burke J.M."/>
            <person name="Salse J."/>
            <person name="Munos S."/>
            <person name="Vincourt P."/>
            <person name="Rieseberg L.H."/>
            <person name="Langlade N.B."/>
        </authorList>
    </citation>
    <scope>NUCLEOTIDE SEQUENCE [LARGE SCALE GENOMIC DNA]</scope>
    <source>
        <strain evidence="3">cv. SF193</strain>
        <tissue evidence="1">Leaves</tissue>
    </source>
</reference>
<dbReference type="AlphaFoldDB" id="A0A251UFE9"/>
<accession>A0A251UFE9</accession>
<name>A0A251UFE9_HELAN</name>
<sequence>MKTEHHHRRPNFHRLRRLCRPLRHKPPQPSVICNDRLIINCSYNNKIDYHCLGFSFFDRQLLQLLIRCGFYIHRADRRSPHFLYNVSAYI</sequence>
<dbReference type="EMBL" id="CM007895">
    <property type="protein sequence ID" value="OTG21844.1"/>
    <property type="molecule type" value="Genomic_DNA"/>
</dbReference>
<protein>
    <submittedName>
        <fullName evidence="2">Uncharacterized protein</fullName>
    </submittedName>
</protein>
<proteinExistence type="predicted"/>
<dbReference type="Gramene" id="mRNA:HanXRQr2_Chr06g0239551">
    <property type="protein sequence ID" value="mRNA:HanXRQr2_Chr06g0239551"/>
    <property type="gene ID" value="HanXRQr2_Chr06g0239551"/>
</dbReference>